<reference evidence="2" key="1">
    <citation type="journal article" date="2019" name="Int. J. Syst. Evol. Microbiol.">
        <title>The Global Catalogue of Microorganisms (GCM) 10K type strain sequencing project: providing services to taxonomists for standard genome sequencing and annotation.</title>
        <authorList>
            <consortium name="The Broad Institute Genomics Platform"/>
            <consortium name="The Broad Institute Genome Sequencing Center for Infectious Disease"/>
            <person name="Wu L."/>
            <person name="Ma J."/>
        </authorList>
    </citation>
    <scope>NUCLEOTIDE SEQUENCE [LARGE SCALE GENOMIC DNA]</scope>
    <source>
        <strain evidence="2">JCM 4816</strain>
    </source>
</reference>
<sequence>MFLPEMNLSSVLAPGCQRADPDLGAIEVAGLPVGAEAVYDLGQGLQPQHTLANAGIAGSR</sequence>
<keyword evidence="2" id="KW-1185">Reference proteome</keyword>
<proteinExistence type="predicted"/>
<comment type="caution">
    <text evidence="1">The sequence shown here is derived from an EMBL/GenBank/DDBJ whole genome shotgun (WGS) entry which is preliminary data.</text>
</comment>
<protein>
    <submittedName>
        <fullName evidence="1">Uncharacterized protein</fullName>
    </submittedName>
</protein>
<evidence type="ECO:0000313" key="1">
    <source>
        <dbReference type="EMBL" id="GAA3493985.1"/>
    </source>
</evidence>
<accession>A0ABP6TGY8</accession>
<dbReference type="EMBL" id="BAAAXF010000014">
    <property type="protein sequence ID" value="GAA3493985.1"/>
    <property type="molecule type" value="Genomic_DNA"/>
</dbReference>
<gene>
    <name evidence="1" type="ORF">GCM10019016_010840</name>
</gene>
<organism evidence="1 2">
    <name type="scientific">Streptomyces prasinosporus</name>
    <dbReference type="NCBI Taxonomy" id="68256"/>
    <lineage>
        <taxon>Bacteria</taxon>
        <taxon>Bacillati</taxon>
        <taxon>Actinomycetota</taxon>
        <taxon>Actinomycetes</taxon>
        <taxon>Kitasatosporales</taxon>
        <taxon>Streptomycetaceae</taxon>
        <taxon>Streptomyces</taxon>
        <taxon>Streptomyces albogriseolus group</taxon>
    </lineage>
</organism>
<dbReference type="Proteomes" id="UP001501455">
    <property type="component" value="Unassembled WGS sequence"/>
</dbReference>
<evidence type="ECO:0000313" key="2">
    <source>
        <dbReference type="Proteomes" id="UP001501455"/>
    </source>
</evidence>
<name>A0ABP6TGY8_9ACTN</name>